<protein>
    <submittedName>
        <fullName evidence="1">Uncharacterized protein</fullName>
    </submittedName>
</protein>
<dbReference type="Proteomes" id="UP001162480">
    <property type="component" value="Chromosome 12"/>
</dbReference>
<proteinExistence type="predicted"/>
<evidence type="ECO:0000313" key="2">
    <source>
        <dbReference type="Proteomes" id="UP001162480"/>
    </source>
</evidence>
<gene>
    <name evidence="1" type="ORF">OCTVUL_1B005658</name>
</gene>
<reference evidence="1" key="1">
    <citation type="submission" date="2023-08" db="EMBL/GenBank/DDBJ databases">
        <authorList>
            <person name="Alioto T."/>
            <person name="Alioto T."/>
            <person name="Gomez Garrido J."/>
        </authorList>
    </citation>
    <scope>NUCLEOTIDE SEQUENCE</scope>
</reference>
<dbReference type="EMBL" id="OX597825">
    <property type="protein sequence ID" value="CAI9731193.1"/>
    <property type="molecule type" value="Genomic_DNA"/>
</dbReference>
<sequence length="70" mass="7824">MESSPFAISVHCYGHFRNLAIHDTMADTKSYCNLLGTILESTDLFSSCYWTSPPSVFADSSKLDNIARRC</sequence>
<evidence type="ECO:0000313" key="1">
    <source>
        <dbReference type="EMBL" id="CAI9731193.1"/>
    </source>
</evidence>
<organism evidence="1 2">
    <name type="scientific">Octopus vulgaris</name>
    <name type="common">Common octopus</name>
    <dbReference type="NCBI Taxonomy" id="6645"/>
    <lineage>
        <taxon>Eukaryota</taxon>
        <taxon>Metazoa</taxon>
        <taxon>Spiralia</taxon>
        <taxon>Lophotrochozoa</taxon>
        <taxon>Mollusca</taxon>
        <taxon>Cephalopoda</taxon>
        <taxon>Coleoidea</taxon>
        <taxon>Octopodiformes</taxon>
        <taxon>Octopoda</taxon>
        <taxon>Incirrata</taxon>
        <taxon>Octopodidae</taxon>
        <taxon>Octopus</taxon>
    </lineage>
</organism>
<name>A0AA36BB61_OCTVU</name>
<accession>A0AA36BB61</accession>
<keyword evidence="2" id="KW-1185">Reference proteome</keyword>
<dbReference type="AlphaFoldDB" id="A0AA36BB61"/>